<sequence length="219" mass="24212">MKYAFYPALLFFLVLLSCEKDQPIVPSEPERNPDRLDFQAPVVGQSNTFEIRSYECGEEIPTTGGDLELSITAVTDEEIQFTESTGNGTPFVFSARRAEGALVISPEDRQQSQLFYFYGSDTLRLSAPPVVEVTYQDCVFYNDGEKFTGDYVASLPYLELDGKTFTDQKVVSCVPVVLSLDGYLFYDEHGLSASITVTEGGFGELTTSTTAYLLKAEGE</sequence>
<dbReference type="AlphaFoldDB" id="A0A5C7FUC2"/>
<evidence type="ECO:0008006" key="3">
    <source>
        <dbReference type="Google" id="ProtNLM"/>
    </source>
</evidence>
<gene>
    <name evidence="1" type="ORF">FUA23_00895</name>
</gene>
<name>A0A5C7FUC2_9BACT</name>
<organism evidence="1 2">
    <name type="scientific">Neolewinella aurantiaca</name>
    <dbReference type="NCBI Taxonomy" id="2602767"/>
    <lineage>
        <taxon>Bacteria</taxon>
        <taxon>Pseudomonadati</taxon>
        <taxon>Bacteroidota</taxon>
        <taxon>Saprospiria</taxon>
        <taxon>Saprospirales</taxon>
        <taxon>Lewinellaceae</taxon>
        <taxon>Neolewinella</taxon>
    </lineage>
</organism>
<dbReference type="OrthoDB" id="1493592at2"/>
<dbReference type="Proteomes" id="UP000321907">
    <property type="component" value="Unassembled WGS sequence"/>
</dbReference>
<keyword evidence="2" id="KW-1185">Reference proteome</keyword>
<evidence type="ECO:0000313" key="2">
    <source>
        <dbReference type="Proteomes" id="UP000321907"/>
    </source>
</evidence>
<comment type="caution">
    <text evidence="1">The sequence shown here is derived from an EMBL/GenBank/DDBJ whole genome shotgun (WGS) entry which is preliminary data.</text>
</comment>
<dbReference type="PROSITE" id="PS51257">
    <property type="entry name" value="PROKAR_LIPOPROTEIN"/>
    <property type="match status" value="1"/>
</dbReference>
<dbReference type="RefSeq" id="WP_147928815.1">
    <property type="nucleotide sequence ID" value="NZ_VOXD01000001.1"/>
</dbReference>
<proteinExistence type="predicted"/>
<accession>A0A5C7FUC2</accession>
<protein>
    <recommendedName>
        <fullName evidence="3">Lipoprotein</fullName>
    </recommendedName>
</protein>
<evidence type="ECO:0000313" key="1">
    <source>
        <dbReference type="EMBL" id="TXF91774.1"/>
    </source>
</evidence>
<reference evidence="1 2" key="1">
    <citation type="submission" date="2019-08" db="EMBL/GenBank/DDBJ databases">
        <title>Lewinella sp. strain SSH13 Genome sequencing and assembly.</title>
        <authorList>
            <person name="Kim I."/>
        </authorList>
    </citation>
    <scope>NUCLEOTIDE SEQUENCE [LARGE SCALE GENOMIC DNA]</scope>
    <source>
        <strain evidence="1 2">SSH13</strain>
    </source>
</reference>
<dbReference type="EMBL" id="VOXD01000001">
    <property type="protein sequence ID" value="TXF91774.1"/>
    <property type="molecule type" value="Genomic_DNA"/>
</dbReference>